<feature type="domain" description="C3H1-type" evidence="14">
    <location>
        <begin position="46"/>
        <end position="73"/>
    </location>
</feature>
<dbReference type="PANTHER" id="PTHR14089:SF2">
    <property type="entry name" value="PRE-MRNA-SPLICING FACTOR CWC2"/>
    <property type="match status" value="1"/>
</dbReference>
<dbReference type="InterPro" id="IPR039171">
    <property type="entry name" value="Cwc2/Slt11"/>
</dbReference>
<gene>
    <name evidence="15" type="ORF">NEMVEDRAFT_v1g71062</name>
</gene>
<dbReference type="InParanoid" id="A7SU80"/>
<dbReference type="eggNOG" id="KOG0118">
    <property type="taxonomic scope" value="Eukaryota"/>
</dbReference>
<keyword evidence="5" id="KW-0747">Spliceosome</keyword>
<dbReference type="GO" id="GO:0003723">
    <property type="term" value="F:RNA binding"/>
    <property type="evidence" value="ECO:0007669"/>
    <property type="project" value="UniProtKB-UniRule"/>
</dbReference>
<evidence type="ECO:0000256" key="4">
    <source>
        <dbReference type="ARBA" id="ARBA00022723"/>
    </source>
</evidence>
<feature type="zinc finger region" description="C3H1-type" evidence="12">
    <location>
        <begin position="46"/>
        <end position="73"/>
    </location>
</feature>
<evidence type="ECO:0000313" key="15">
    <source>
        <dbReference type="EMBL" id="EDO32730.1"/>
    </source>
</evidence>
<dbReference type="InterPro" id="IPR000571">
    <property type="entry name" value="Znf_CCCH"/>
</dbReference>
<dbReference type="PANTHER" id="PTHR14089">
    <property type="entry name" value="PRE-MRNA-SPLICING FACTOR RBM22"/>
    <property type="match status" value="1"/>
</dbReference>
<dbReference type="GO" id="GO:0006397">
    <property type="term" value="P:mRNA processing"/>
    <property type="evidence" value="ECO:0007669"/>
    <property type="project" value="UniProtKB-KW"/>
</dbReference>
<evidence type="ECO:0000256" key="9">
    <source>
        <dbReference type="ARBA" id="ARBA00023187"/>
    </source>
</evidence>
<dbReference type="PROSITE" id="PS50102">
    <property type="entry name" value="RRM"/>
    <property type="match status" value="1"/>
</dbReference>
<evidence type="ECO:0000256" key="5">
    <source>
        <dbReference type="ARBA" id="ARBA00022728"/>
    </source>
</evidence>
<name>A7SU80_NEMVE</name>
<keyword evidence="10" id="KW-0539">Nucleus</keyword>
<dbReference type="InterPro" id="IPR034181">
    <property type="entry name" value="Cwc2_RRM"/>
</dbReference>
<evidence type="ECO:0000259" key="13">
    <source>
        <dbReference type="PROSITE" id="PS50102"/>
    </source>
</evidence>
<dbReference type="InterPro" id="IPR035979">
    <property type="entry name" value="RBD_domain_sf"/>
</dbReference>
<dbReference type="PhylomeDB" id="A7SU80"/>
<dbReference type="GO" id="GO:0008270">
    <property type="term" value="F:zinc ion binding"/>
    <property type="evidence" value="ECO:0007669"/>
    <property type="project" value="UniProtKB-KW"/>
</dbReference>
<evidence type="ECO:0000256" key="11">
    <source>
        <dbReference type="PROSITE-ProRule" id="PRU00176"/>
    </source>
</evidence>
<dbReference type="EMBL" id="DS469809">
    <property type="protein sequence ID" value="EDO32730.1"/>
    <property type="molecule type" value="Genomic_DNA"/>
</dbReference>
<accession>A7SU80</accession>
<keyword evidence="6 12" id="KW-0863">Zinc-finger</keyword>
<feature type="domain" description="RRM" evidence="13">
    <location>
        <begin position="114"/>
        <end position="188"/>
    </location>
</feature>
<evidence type="ECO:0000256" key="10">
    <source>
        <dbReference type="ARBA" id="ARBA00023242"/>
    </source>
</evidence>
<feature type="non-terminal residue" evidence="15">
    <location>
        <position position="212"/>
    </location>
</feature>
<evidence type="ECO:0000259" key="14">
    <source>
        <dbReference type="PROSITE" id="PS50103"/>
    </source>
</evidence>
<evidence type="ECO:0000256" key="2">
    <source>
        <dbReference type="ARBA" id="ARBA00008024"/>
    </source>
</evidence>
<dbReference type="HOGENOM" id="CLU_1340636_0_0_1"/>
<evidence type="ECO:0000256" key="6">
    <source>
        <dbReference type="ARBA" id="ARBA00022771"/>
    </source>
</evidence>
<sequence length="212" mass="24540">DKPKSTYNIWYNKYTGDRHKPGEAREKASTRCKITTDAGETRGTNRDDAGICLNFARGCCPLGFECSWIHEIPDAKFNVKQETMRDCFFRERHSEVRDDQSGVGSFNTDDETSRTVYVGGIACSKDMKSIVYKHFSEWGEIENMRLLEHKGVAFVRYKLRGSAEFAMEAMQRQSLDDNEVLNIRWATKDPNPWVEKRKRKADERMYLEAAGR</sequence>
<dbReference type="GO" id="GO:0008380">
    <property type="term" value="P:RNA splicing"/>
    <property type="evidence" value="ECO:0007669"/>
    <property type="project" value="UniProtKB-KW"/>
</dbReference>
<evidence type="ECO:0000256" key="8">
    <source>
        <dbReference type="ARBA" id="ARBA00022884"/>
    </source>
</evidence>
<dbReference type="Pfam" id="PF00076">
    <property type="entry name" value="RRM_1"/>
    <property type="match status" value="1"/>
</dbReference>
<proteinExistence type="inferred from homology"/>
<dbReference type="AlphaFoldDB" id="A7SU80"/>
<dbReference type="STRING" id="45351.A7SU80"/>
<dbReference type="CDD" id="cd12360">
    <property type="entry name" value="RRM_cwf2"/>
    <property type="match status" value="1"/>
</dbReference>
<keyword evidence="3" id="KW-0507">mRNA processing</keyword>
<dbReference type="Gene3D" id="3.30.70.330">
    <property type="match status" value="1"/>
</dbReference>
<dbReference type="GO" id="GO:0005681">
    <property type="term" value="C:spliceosomal complex"/>
    <property type="evidence" value="ECO:0007669"/>
    <property type="project" value="UniProtKB-KW"/>
</dbReference>
<dbReference type="InterPro" id="IPR012677">
    <property type="entry name" value="Nucleotide-bd_a/b_plait_sf"/>
</dbReference>
<feature type="non-terminal residue" evidence="15">
    <location>
        <position position="1"/>
    </location>
</feature>
<protein>
    <submittedName>
        <fullName evidence="15">Uncharacterized protein</fullName>
    </submittedName>
</protein>
<reference evidence="15 16" key="1">
    <citation type="journal article" date="2007" name="Science">
        <title>Sea anemone genome reveals ancestral eumetazoan gene repertoire and genomic organization.</title>
        <authorList>
            <person name="Putnam N.H."/>
            <person name="Srivastava M."/>
            <person name="Hellsten U."/>
            <person name="Dirks B."/>
            <person name="Chapman J."/>
            <person name="Salamov A."/>
            <person name="Terry A."/>
            <person name="Shapiro H."/>
            <person name="Lindquist E."/>
            <person name="Kapitonov V.V."/>
            <person name="Jurka J."/>
            <person name="Genikhovich G."/>
            <person name="Grigoriev I.V."/>
            <person name="Lucas S.M."/>
            <person name="Steele R.E."/>
            <person name="Finnerty J.R."/>
            <person name="Technau U."/>
            <person name="Martindale M.Q."/>
            <person name="Rokhsar D.S."/>
        </authorList>
    </citation>
    <scope>NUCLEOTIDE SEQUENCE [LARGE SCALE GENOMIC DNA]</scope>
    <source>
        <strain evidence="16">CH2 X CH6</strain>
    </source>
</reference>
<keyword evidence="7 12" id="KW-0862">Zinc</keyword>
<comment type="subcellular location">
    <subcellularLocation>
        <location evidence="1">Nucleus</location>
    </subcellularLocation>
</comment>
<evidence type="ECO:0000256" key="1">
    <source>
        <dbReference type="ARBA" id="ARBA00004123"/>
    </source>
</evidence>
<dbReference type="KEGG" id="nve:5503875"/>
<dbReference type="OrthoDB" id="10251848at2759"/>
<comment type="similarity">
    <text evidence="2">Belongs to the RRM CWC2 family.</text>
</comment>
<keyword evidence="9" id="KW-0508">mRNA splicing</keyword>
<dbReference type="PROSITE" id="PS50103">
    <property type="entry name" value="ZF_C3H1"/>
    <property type="match status" value="1"/>
</dbReference>
<keyword evidence="4 12" id="KW-0479">Metal-binding</keyword>
<keyword evidence="16" id="KW-1185">Reference proteome</keyword>
<evidence type="ECO:0000256" key="3">
    <source>
        <dbReference type="ARBA" id="ARBA00022664"/>
    </source>
</evidence>
<dbReference type="OMA" id="FAMEAMQ"/>
<dbReference type="SMART" id="SM00360">
    <property type="entry name" value="RRM"/>
    <property type="match status" value="1"/>
</dbReference>
<evidence type="ECO:0000256" key="7">
    <source>
        <dbReference type="ARBA" id="ARBA00022833"/>
    </source>
</evidence>
<organism evidence="15 16">
    <name type="scientific">Nematostella vectensis</name>
    <name type="common">Starlet sea anemone</name>
    <dbReference type="NCBI Taxonomy" id="45351"/>
    <lineage>
        <taxon>Eukaryota</taxon>
        <taxon>Metazoa</taxon>
        <taxon>Cnidaria</taxon>
        <taxon>Anthozoa</taxon>
        <taxon>Hexacorallia</taxon>
        <taxon>Actiniaria</taxon>
        <taxon>Edwardsiidae</taxon>
        <taxon>Nematostella</taxon>
    </lineage>
</organism>
<dbReference type="InterPro" id="IPR032297">
    <property type="entry name" value="Torus"/>
</dbReference>
<dbReference type="Pfam" id="PF16131">
    <property type="entry name" value="Torus"/>
    <property type="match status" value="1"/>
</dbReference>
<dbReference type="FunFam" id="3.30.70.330:FF:000502">
    <property type="entry name" value="Pre-mRNA-splicing factor cwc2, putative"/>
    <property type="match status" value="1"/>
</dbReference>
<dbReference type="Proteomes" id="UP000001593">
    <property type="component" value="Unassembled WGS sequence"/>
</dbReference>
<keyword evidence="8 11" id="KW-0694">RNA-binding</keyword>
<evidence type="ECO:0000313" key="16">
    <source>
        <dbReference type="Proteomes" id="UP000001593"/>
    </source>
</evidence>
<evidence type="ECO:0000256" key="12">
    <source>
        <dbReference type="PROSITE-ProRule" id="PRU00723"/>
    </source>
</evidence>
<dbReference type="InterPro" id="IPR000504">
    <property type="entry name" value="RRM_dom"/>
</dbReference>
<dbReference type="SUPFAM" id="SSF54928">
    <property type="entry name" value="RNA-binding domain, RBD"/>
    <property type="match status" value="1"/>
</dbReference>